<dbReference type="Pfam" id="PF01636">
    <property type="entry name" value="APH"/>
    <property type="match status" value="1"/>
</dbReference>
<dbReference type="EMBL" id="BMVO01000004">
    <property type="protein sequence ID" value="GHA95981.1"/>
    <property type="molecule type" value="Genomic_DNA"/>
</dbReference>
<proteinExistence type="predicted"/>
<evidence type="ECO:0000313" key="4">
    <source>
        <dbReference type="Proteomes" id="UP000599437"/>
    </source>
</evidence>
<organism evidence="3 4">
    <name type="scientific">Streptomyces chryseus</name>
    <dbReference type="NCBI Taxonomy" id="68186"/>
    <lineage>
        <taxon>Bacteria</taxon>
        <taxon>Bacillati</taxon>
        <taxon>Actinomycetota</taxon>
        <taxon>Actinomycetes</taxon>
        <taxon>Kitasatosporales</taxon>
        <taxon>Streptomycetaceae</taxon>
        <taxon>Streptomyces</taxon>
    </lineage>
</organism>
<dbReference type="InterPro" id="IPR002575">
    <property type="entry name" value="Aminoglycoside_PTrfase"/>
</dbReference>
<accession>A0ABQ3DI94</accession>
<reference evidence="4" key="1">
    <citation type="journal article" date="2019" name="Int. J. Syst. Evol. Microbiol.">
        <title>The Global Catalogue of Microorganisms (GCM) 10K type strain sequencing project: providing services to taxonomists for standard genome sequencing and annotation.</title>
        <authorList>
            <consortium name="The Broad Institute Genomics Platform"/>
            <consortium name="The Broad Institute Genome Sequencing Center for Infectious Disease"/>
            <person name="Wu L."/>
            <person name="Ma J."/>
        </authorList>
    </citation>
    <scope>NUCLEOTIDE SEQUENCE [LARGE SCALE GENOMIC DNA]</scope>
    <source>
        <strain evidence="4">JCM 4737</strain>
    </source>
</reference>
<comment type="caution">
    <text evidence="3">The sequence shown here is derived from an EMBL/GenBank/DDBJ whole genome shotgun (WGS) entry which is preliminary data.</text>
</comment>
<dbReference type="SUPFAM" id="SSF56112">
    <property type="entry name" value="Protein kinase-like (PK-like)"/>
    <property type="match status" value="1"/>
</dbReference>
<sequence>MVPGMAFGNELWAELGSPRSARVLDSSPRSRVWRVELPQASVVVKQLVDGPGADERYAREVAALRLAARAETPVVPALLATDADERVLVLEHLEHRPPSGDWIVEYAAALARLHATARPQDAGALPRWQGPNQADIASFLRLATALEIPVPPGVSGELDDLVDRLGQAPGHALLHGDPCPGNDLHTDTGVRFIDFEQASLGSGLMELAYLRIGFPTCWCVTSASVPLLERAELAYRTAWRAATGSDIQDGLADACAGWLIRGDALVERARRESTDHLARIPHQDWKWGTATARQRLVHRLGAVSETTTGHPAMNGVSSLVADMRQAMLARWPTLRPVPTQRPWRRSPTTRAPQPLA</sequence>
<gene>
    <name evidence="3" type="ORF">GCM10010346_18250</name>
</gene>
<feature type="domain" description="Aminoglycoside phosphotransferase" evidence="2">
    <location>
        <begin position="29"/>
        <end position="211"/>
    </location>
</feature>
<dbReference type="Proteomes" id="UP000599437">
    <property type="component" value="Unassembled WGS sequence"/>
</dbReference>
<name>A0ABQ3DI94_9ACTN</name>
<dbReference type="Gene3D" id="3.30.200.20">
    <property type="entry name" value="Phosphorylase Kinase, domain 1"/>
    <property type="match status" value="1"/>
</dbReference>
<protein>
    <recommendedName>
        <fullName evidence="2">Aminoglycoside phosphotransferase domain-containing protein</fullName>
    </recommendedName>
</protein>
<dbReference type="RefSeq" id="WP_138898751.1">
    <property type="nucleotide sequence ID" value="NZ_BMVO01000004.1"/>
</dbReference>
<evidence type="ECO:0000313" key="3">
    <source>
        <dbReference type="EMBL" id="GHA95981.1"/>
    </source>
</evidence>
<keyword evidence="4" id="KW-1185">Reference proteome</keyword>
<feature type="region of interest" description="Disordered" evidence="1">
    <location>
        <begin position="335"/>
        <end position="356"/>
    </location>
</feature>
<evidence type="ECO:0000259" key="2">
    <source>
        <dbReference type="Pfam" id="PF01636"/>
    </source>
</evidence>
<feature type="compositionally biased region" description="Polar residues" evidence="1">
    <location>
        <begin position="346"/>
        <end position="356"/>
    </location>
</feature>
<dbReference type="InterPro" id="IPR011009">
    <property type="entry name" value="Kinase-like_dom_sf"/>
</dbReference>
<evidence type="ECO:0000256" key="1">
    <source>
        <dbReference type="SAM" id="MobiDB-lite"/>
    </source>
</evidence>
<dbReference type="Gene3D" id="3.90.1200.10">
    <property type="match status" value="1"/>
</dbReference>